<evidence type="ECO:0000313" key="4">
    <source>
        <dbReference type="EMBL" id="AEO33057.1"/>
    </source>
</evidence>
<dbReference type="SUPFAM" id="SSF52540">
    <property type="entry name" value="P-loop containing nucleoside triphosphate hydrolases"/>
    <property type="match status" value="1"/>
</dbReference>
<dbReference type="GO" id="GO:0008146">
    <property type="term" value="F:sulfotransferase activity"/>
    <property type="evidence" value="ECO:0007669"/>
    <property type="project" value="InterPro"/>
</dbReference>
<feature type="domain" description="Sulfotransferase" evidence="3">
    <location>
        <begin position="123"/>
        <end position="373"/>
    </location>
</feature>
<protein>
    <recommendedName>
        <fullName evidence="3">Sulfotransferase domain-containing protein</fullName>
    </recommendedName>
</protein>
<dbReference type="InterPro" id="IPR027417">
    <property type="entry name" value="P-loop_NTPase"/>
</dbReference>
<name>G3MHT9_AMBMU</name>
<keyword evidence="2" id="KW-0808">Transferase</keyword>
<feature type="non-terminal residue" evidence="4">
    <location>
        <position position="1"/>
    </location>
</feature>
<dbReference type="AlphaFoldDB" id="G3MHT9"/>
<accession>G3MHT9</accession>
<dbReference type="Pfam" id="PF00685">
    <property type="entry name" value="Sulfotransfer_1"/>
    <property type="match status" value="1"/>
</dbReference>
<dbReference type="EMBL" id="JO841440">
    <property type="protein sequence ID" value="AEO33057.1"/>
    <property type="molecule type" value="mRNA"/>
</dbReference>
<reference evidence="4" key="1">
    <citation type="journal article" date="2011" name="PLoS ONE">
        <title>A deep insight into the sialotranscriptome of the gulf coast tick, Amblyomma maculatum.</title>
        <authorList>
            <person name="Karim S."/>
            <person name="Singh P."/>
            <person name="Ribeiro J.M."/>
        </authorList>
    </citation>
    <scope>NUCLEOTIDE SEQUENCE</scope>
    <source>
        <tissue evidence="4">Salivary gland</tissue>
    </source>
</reference>
<dbReference type="Gene3D" id="3.40.50.300">
    <property type="entry name" value="P-loop containing nucleotide triphosphate hydrolases"/>
    <property type="match status" value="1"/>
</dbReference>
<evidence type="ECO:0000256" key="2">
    <source>
        <dbReference type="ARBA" id="ARBA00022679"/>
    </source>
</evidence>
<sequence>TTCKCRDGVTCGSLPGQCSPRAATNGMAGEQLWRGERVAGDVTKAPFMNVAARSSLLSSTARDRPLRTRGYRKLWKTYQAGTMSKKADQKRQVPCYNIIDGVPRGPYCEPECLRNALNFKPRDGDVILVAYPKSGSHWVQQVMLLILNKGESATDYYDHIEKAAFMEMNGTKELLDKMPSPRMMRTNLPILSRKSCHKNAKYVYMARNPWDCSVSFYHHVKGIAKFRFENGSFDDFLDCFLEGNFGFGDYFDHILSGYEMRNEPNVFFSTYEQFKEDTPGSIRKLAYFLGEEYGKMLDNDENIFKQVMEKSSPEFMKKIMEFESTDSSADGKPQDVKVFNFVRKAKVGDWKHYFNQELLQKMAAKIEEKTKGSDIMNLWKRPTES</sequence>
<proteinExistence type="evidence at transcript level"/>
<evidence type="ECO:0000256" key="1">
    <source>
        <dbReference type="ARBA" id="ARBA00005771"/>
    </source>
</evidence>
<evidence type="ECO:0000259" key="3">
    <source>
        <dbReference type="Pfam" id="PF00685"/>
    </source>
</evidence>
<comment type="similarity">
    <text evidence="1">Belongs to the sulfotransferase 1 family.</text>
</comment>
<dbReference type="InterPro" id="IPR000863">
    <property type="entry name" value="Sulfotransferase_dom"/>
</dbReference>
<dbReference type="PANTHER" id="PTHR11783">
    <property type="entry name" value="SULFOTRANSFERASE SULT"/>
    <property type="match status" value="1"/>
</dbReference>
<organism evidence="4">
    <name type="scientific">Amblyomma maculatum</name>
    <name type="common">Gulf Coast tick</name>
    <dbReference type="NCBI Taxonomy" id="34609"/>
    <lineage>
        <taxon>Eukaryota</taxon>
        <taxon>Metazoa</taxon>
        <taxon>Ecdysozoa</taxon>
        <taxon>Arthropoda</taxon>
        <taxon>Chelicerata</taxon>
        <taxon>Arachnida</taxon>
        <taxon>Acari</taxon>
        <taxon>Parasitiformes</taxon>
        <taxon>Ixodida</taxon>
        <taxon>Ixodoidea</taxon>
        <taxon>Ixodidae</taxon>
        <taxon>Amblyomminae</taxon>
        <taxon>Amblyomma</taxon>
    </lineage>
</organism>